<dbReference type="CDD" id="cd00060">
    <property type="entry name" value="FHA"/>
    <property type="match status" value="1"/>
</dbReference>
<sequence>MGGRESSLKDQAWCSNNNMNCRNWFTEVENVNTEAKRTSPMPKTELQQLLKDQKQMGKLNHNVQTTQQSTLPGTGNYKNDIFASDEQRLDFKSALKQQNRIDRLSMLVGKAPRLELKVLSSAFLEKGEVLYLNPLGLEENRSLRKVSDGFTYFGCKKAIRKTPKVINSQNQIKVYKKQSQIIDNNSNLKNTDNFSAQMGATGASLDEMNDSKNVSYDKEIVNDFVIPTKNEEEKEKHRGRQFQIYFDPDSFNYKIKDLGVGYGAFVKLTRPIVLRDNFLLNMGESYIVANLFKSQDDMIGIVGVNKVPMKLRLKIFSVVKADQPDVFSCQNEQQEIIIGRTPNCDIRIEDKLLSKAQATIRFDGDNWVLQDGFEGRESTNGTWLYLNEDCDIENGMVFKSNQTFFEATILQQDS</sequence>
<dbReference type="SMART" id="SM00240">
    <property type="entry name" value="FHA"/>
    <property type="match status" value="1"/>
</dbReference>
<evidence type="ECO:0000313" key="2">
    <source>
        <dbReference type="EMBL" id="CDW75623.1"/>
    </source>
</evidence>
<dbReference type="Proteomes" id="UP000039865">
    <property type="component" value="Unassembled WGS sequence"/>
</dbReference>
<dbReference type="InterPro" id="IPR008984">
    <property type="entry name" value="SMAD_FHA_dom_sf"/>
</dbReference>
<keyword evidence="3" id="KW-1185">Reference proteome</keyword>
<evidence type="ECO:0000313" key="3">
    <source>
        <dbReference type="Proteomes" id="UP000039865"/>
    </source>
</evidence>
<feature type="domain" description="FHA" evidence="1">
    <location>
        <begin position="336"/>
        <end position="384"/>
    </location>
</feature>
<dbReference type="InParanoid" id="A0A078A290"/>
<dbReference type="InterPro" id="IPR000253">
    <property type="entry name" value="FHA_dom"/>
</dbReference>
<dbReference type="AlphaFoldDB" id="A0A078A290"/>
<reference evidence="2 3" key="1">
    <citation type="submission" date="2014-06" db="EMBL/GenBank/DDBJ databases">
        <authorList>
            <person name="Swart Estienne"/>
        </authorList>
    </citation>
    <scope>NUCLEOTIDE SEQUENCE [LARGE SCALE GENOMIC DNA]</scope>
    <source>
        <strain evidence="2 3">130c</strain>
    </source>
</reference>
<organism evidence="2 3">
    <name type="scientific">Stylonychia lemnae</name>
    <name type="common">Ciliate</name>
    <dbReference type="NCBI Taxonomy" id="5949"/>
    <lineage>
        <taxon>Eukaryota</taxon>
        <taxon>Sar</taxon>
        <taxon>Alveolata</taxon>
        <taxon>Ciliophora</taxon>
        <taxon>Intramacronucleata</taxon>
        <taxon>Spirotrichea</taxon>
        <taxon>Stichotrichia</taxon>
        <taxon>Sporadotrichida</taxon>
        <taxon>Oxytrichidae</taxon>
        <taxon>Stylonychinae</taxon>
        <taxon>Stylonychia</taxon>
    </lineage>
</organism>
<dbReference type="Pfam" id="PF00498">
    <property type="entry name" value="FHA"/>
    <property type="match status" value="1"/>
</dbReference>
<name>A0A078A290_STYLE</name>
<proteinExistence type="predicted"/>
<gene>
    <name evidence="2" type="primary">Contig6719.g7186</name>
    <name evidence="2" type="ORF">STYLEM_4615</name>
</gene>
<protein>
    <recommendedName>
        <fullName evidence="1">FHA domain-containing protein</fullName>
    </recommendedName>
</protein>
<dbReference type="OrthoDB" id="310858at2759"/>
<dbReference type="SUPFAM" id="SSF49879">
    <property type="entry name" value="SMAD/FHA domain"/>
    <property type="match status" value="1"/>
</dbReference>
<evidence type="ECO:0000259" key="1">
    <source>
        <dbReference type="PROSITE" id="PS50006"/>
    </source>
</evidence>
<accession>A0A078A290</accession>
<dbReference type="PROSITE" id="PS50006">
    <property type="entry name" value="FHA_DOMAIN"/>
    <property type="match status" value="1"/>
</dbReference>
<dbReference type="Gene3D" id="2.60.200.20">
    <property type="match status" value="1"/>
</dbReference>
<dbReference type="EMBL" id="CCKQ01004465">
    <property type="protein sequence ID" value="CDW75623.1"/>
    <property type="molecule type" value="Genomic_DNA"/>
</dbReference>